<dbReference type="Gene3D" id="1.20.5.170">
    <property type="match status" value="2"/>
</dbReference>
<dbReference type="RefSeq" id="WP_213156509.1">
    <property type="nucleotide sequence ID" value="NZ_JASAWU010000008.1"/>
</dbReference>
<proteinExistence type="predicted"/>
<dbReference type="InterPro" id="IPR011049">
    <property type="entry name" value="Serralysin-like_metalloprot_C"/>
</dbReference>
<feature type="domain" description="Trimeric autotransporter adhesin YadA-like head" evidence="1">
    <location>
        <begin position="150"/>
        <end position="174"/>
    </location>
</feature>
<evidence type="ECO:0000259" key="3">
    <source>
        <dbReference type="Pfam" id="PF13018"/>
    </source>
</evidence>
<name>A0AAW8CQ09_9PAST</name>
<evidence type="ECO:0000313" key="5">
    <source>
        <dbReference type="Proteomes" id="UP001230466"/>
    </source>
</evidence>
<evidence type="ECO:0000259" key="1">
    <source>
        <dbReference type="Pfam" id="PF05658"/>
    </source>
</evidence>
<dbReference type="InterPro" id="IPR008635">
    <property type="entry name" value="Coiled_stalk_dom"/>
</dbReference>
<dbReference type="InterPro" id="IPR008640">
    <property type="entry name" value="Adhesin_Head_dom"/>
</dbReference>
<dbReference type="SUPFAM" id="SSF101999">
    <property type="entry name" value="Trimeric adhesin"/>
    <property type="match status" value="2"/>
</dbReference>
<organism evidence="4 5">
    <name type="scientific">Pasteurella atlantica</name>
    <dbReference type="NCBI Taxonomy" id="2827233"/>
    <lineage>
        <taxon>Bacteria</taxon>
        <taxon>Pseudomonadati</taxon>
        <taxon>Pseudomonadota</taxon>
        <taxon>Gammaproteobacteria</taxon>
        <taxon>Pasteurellales</taxon>
        <taxon>Pasteurellaceae</taxon>
        <taxon>Pasteurella</taxon>
    </lineage>
</organism>
<feature type="domain" description="Trimeric autotransporter adhesin YadA-like head" evidence="1">
    <location>
        <begin position="126"/>
        <end position="145"/>
    </location>
</feature>
<sequence>MNKTYKIIYCTTRQTWIAVSELAKGYSKGSSHCTQVDSKTLHTSLKILSVAIMLAISGKVIAATTGTTLENASTDESNGIAIGSKTGGTLAEAKGPGSIAIGSDAKAKQKSTMAIGLEAIAEEELAFAIGWKAKADKKQSLAIGSKETWAKGEQAIAIGGDTYAMGDSSIAIGGDDLNGVARKNYNGSLWNDSLGNFDKWNSTDVAKKYKQKTGKWLVDPTNRNTLYIKTTSQGAGTIAVGVQSYAGGDLASALGTRARAGGFAATAFGIGSEATKDNSVALGAGSITSLADPTVRKSDGTLKFKNIVINNPGGTTTSLTADQAKTEDEKYYSAIRTPSAKVGKLDSSGNFIPGQFIEYTGFAGGKSMGEGDQVSVGARNYERQIKHVAAGQITPESTDAVNGSQLFAITNSLQNQTQKPITFKADTNSDTGTDGSQQKLGSEFSILTNEALTDTNYVGDNLTTEVKDGKVLIGMKKAPDFQSIKLTDGTNETNLTTTTDGLNVGGDKITNVADGTIDDTSKDVVNGSQLFDTNNQVAGNTAALGGGASYNSATNTYTKPTYNTVNAAGTNVGTAADNVGSALTNLNNYINSGFNVQERGTTKGTVTPTESINFVNGTLTTARVIAEANGVTNITFDVDAQSIAQTAQLPVVYTKEDGTKVYKKPNGKFSENADLSGAEIDSADVIASMQNADGTTNNPSTLANVKSTIGHNNGEGAINQADAKAVTNNLLTKTDGLSTASTVGDLQALAQAGLDFAGDDGTAIHKALGQKLEIIGGATTADLTDNNIGVNEDAGKLKVQLSKNLKGLSSTQFVNNGGTETIKIDGNTRKITGLLDTIATPTNPKVGTAPTGNQSGIVATVKDILNTGWNLQVGGNAKDFVQAYDTVNFENGTGTTVEVNTTPDGKKSTIKVNLDAQGLTEKAQLPVVYTKEDGTKVYKKPNGKFSENADLSGAEIDSADVIASMQNADGTTNNPSTLANVKSTIGHNNGEGAINQADAKAVTNNLLTKTDGLSTASTVGDLQALAQAGLDFAGDDGTAIHKALGQKLEIIGGATTADLTDNNIGVNEDAGKLKVQLSKNLKGLSSTQFVNNGGTETIKIDGNTRKITGLLDTIATPTNPKVGTAPTGNQSGIVATVKDILNTGWNLQVGGNAKDFVQAYDTVNFKGKNGITVEYKPDNGINNIEIGLTAGTINNNATTGAATGNTGFVTGTQVATAINNAGHTVQTTNTNNVVTGNTGSSLIKNGQALTVEAGKNLSASMDSNGTLKVSTKEKVQFTEVTIGNTTNNTVLTSTNKGLDVGGDRITNIKSGLDGRNILDIKKEGTRAAQWSNAATIGDLATVQGNVNTNVTNISNINKIVGGTDADGNATNAKGDEITDTDGNPIKNTVALTTYDADGQTTVVNNSTISAINNMNEQGIKFFHTHDGKTKGKGTSQNPIDSVASGKYSTGIGYQAKAKGENAIAFGKGSQATAKDSIAVGTGNIVDAKH</sequence>
<dbReference type="SUPFAM" id="SSF101967">
    <property type="entry name" value="Adhesin YadA, collagen-binding domain"/>
    <property type="match status" value="4"/>
</dbReference>
<evidence type="ECO:0000313" key="4">
    <source>
        <dbReference type="EMBL" id="MDP8187175.1"/>
    </source>
</evidence>
<dbReference type="InterPro" id="IPR037174">
    <property type="entry name" value="Trimeric_adhesin"/>
</dbReference>
<dbReference type="Pfam" id="PF05658">
    <property type="entry name" value="YadA_head"/>
    <property type="match status" value="5"/>
</dbReference>
<protein>
    <submittedName>
        <fullName evidence="4">ESPR-type extended signal peptide-containing protein</fullName>
    </submittedName>
</protein>
<dbReference type="EMBL" id="JASAYJ010000008">
    <property type="protein sequence ID" value="MDP8187175.1"/>
    <property type="molecule type" value="Genomic_DNA"/>
</dbReference>
<feature type="domain" description="Trimeric autotransporter adhesin YadA-like head" evidence="1">
    <location>
        <begin position="93"/>
        <end position="119"/>
    </location>
</feature>
<feature type="domain" description="Trimeric autotransporter adhesin YadA-like stalk" evidence="2">
    <location>
        <begin position="508"/>
        <end position="552"/>
    </location>
</feature>
<dbReference type="GO" id="GO:0019867">
    <property type="term" value="C:outer membrane"/>
    <property type="evidence" value="ECO:0007669"/>
    <property type="project" value="InterPro"/>
</dbReference>
<reference evidence="4" key="1">
    <citation type="journal article" date="2023" name="Front. Microbiol.">
        <title>Phylogeography and host specificity of Pasteurellaceae pathogenic to sea-farmed fish in the north-east Atlantic.</title>
        <authorList>
            <person name="Gulla S."/>
            <person name="Colquhoun D.J."/>
            <person name="Olsen A.B."/>
            <person name="Spilsberg B."/>
            <person name="Lagesen K."/>
            <person name="Aakesson C.P."/>
            <person name="Strom S."/>
            <person name="Manji F."/>
            <person name="Birkbeck T.H."/>
            <person name="Nilsen H.K."/>
        </authorList>
    </citation>
    <scope>NUCLEOTIDE SEQUENCE</scope>
    <source>
        <strain evidence="4">VIB1234</strain>
    </source>
</reference>
<feature type="domain" description="Trimeric autotransporter adhesin YadA-like stalk" evidence="2">
    <location>
        <begin position="384"/>
        <end position="419"/>
    </location>
</feature>
<dbReference type="Pfam" id="PF13018">
    <property type="entry name" value="ESPR"/>
    <property type="match status" value="1"/>
</dbReference>
<dbReference type="Proteomes" id="UP001230466">
    <property type="component" value="Unassembled WGS sequence"/>
</dbReference>
<comment type="caution">
    <text evidence="4">The sequence shown here is derived from an EMBL/GenBank/DDBJ whole genome shotgun (WGS) entry which is preliminary data.</text>
</comment>
<feature type="domain" description="Trimeric autotransporter adhesin YadA-like head" evidence="1">
    <location>
        <begin position="260"/>
        <end position="286"/>
    </location>
</feature>
<feature type="domain" description="Trimeric autotransporter adhesin YadA-like head" evidence="1">
    <location>
        <begin position="1443"/>
        <end position="1469"/>
    </location>
</feature>
<dbReference type="Gene3D" id="2.150.10.10">
    <property type="entry name" value="Serralysin-like metalloprotease, C-terminal"/>
    <property type="match status" value="3"/>
</dbReference>
<accession>A0AAW8CQ09</accession>
<evidence type="ECO:0000259" key="2">
    <source>
        <dbReference type="Pfam" id="PF05662"/>
    </source>
</evidence>
<dbReference type="CDD" id="cd12820">
    <property type="entry name" value="LbR_YadA-like"/>
    <property type="match status" value="1"/>
</dbReference>
<dbReference type="InterPro" id="IPR024973">
    <property type="entry name" value="ESPR"/>
</dbReference>
<feature type="domain" description="ESPR" evidence="3">
    <location>
        <begin position="1"/>
        <end position="42"/>
    </location>
</feature>
<dbReference type="Gene3D" id="3.90.1780.10">
    <property type="entry name" value="Trimeric adhesin"/>
    <property type="match status" value="2"/>
</dbReference>
<gene>
    <name evidence="4" type="ORF">QJU78_05235</name>
</gene>
<dbReference type="Pfam" id="PF05662">
    <property type="entry name" value="YadA_stalk"/>
    <property type="match status" value="2"/>
</dbReference>